<feature type="non-terminal residue" evidence="2">
    <location>
        <position position="1"/>
    </location>
</feature>
<dbReference type="AlphaFoldDB" id="A0A9W8IQG7"/>
<accession>A0A9W8IQG7</accession>
<evidence type="ECO:0000313" key="3">
    <source>
        <dbReference type="Proteomes" id="UP001140091"/>
    </source>
</evidence>
<dbReference type="EMBL" id="JANBPK010001647">
    <property type="protein sequence ID" value="KAJ2921226.1"/>
    <property type="molecule type" value="Genomic_DNA"/>
</dbReference>
<gene>
    <name evidence="2" type="ORF">H1R20_g15868</name>
</gene>
<reference evidence="2" key="1">
    <citation type="submission" date="2022-06" db="EMBL/GenBank/DDBJ databases">
        <title>Genome Sequence of Candolleomyces eurysporus.</title>
        <authorList>
            <person name="Buettner E."/>
        </authorList>
    </citation>
    <scope>NUCLEOTIDE SEQUENCE</scope>
    <source>
        <strain evidence="2">VTCC 930004</strain>
    </source>
</reference>
<name>A0A9W8IQG7_9AGAR</name>
<feature type="coiled-coil region" evidence="1">
    <location>
        <begin position="73"/>
        <end position="149"/>
    </location>
</feature>
<sequence length="314" mass="35057">MLAGTVACVAIVFTLCNAPGLALASVVLAFLIRANKAYYALEKKMQETQARSETTISELHQHLSTLKAELQSTSAHNRALAKMQEAITELRRKLSTLEAELQSTSARNRVLTEENQEYLKYYALTQEMQAKSETTIAELQRHLSTLEAELHSTSVWNRALVGETMAYMTQIAADTQARETLDQEFEQAKATISVLQRELKDKTKEASDWKDLYLQSSNSPTHRHAVQRGDTPSVSVAGIIAEKDQMIETLRDRLSECYIQLTSRSSSEAATLDSLPSASASACSVLWNSELAQFLRGFSGKPRMRIYDNDRNQS</sequence>
<organism evidence="2 3">
    <name type="scientific">Candolleomyces eurysporus</name>
    <dbReference type="NCBI Taxonomy" id="2828524"/>
    <lineage>
        <taxon>Eukaryota</taxon>
        <taxon>Fungi</taxon>
        <taxon>Dikarya</taxon>
        <taxon>Basidiomycota</taxon>
        <taxon>Agaricomycotina</taxon>
        <taxon>Agaricomycetes</taxon>
        <taxon>Agaricomycetidae</taxon>
        <taxon>Agaricales</taxon>
        <taxon>Agaricineae</taxon>
        <taxon>Psathyrellaceae</taxon>
        <taxon>Candolleomyces</taxon>
    </lineage>
</organism>
<evidence type="ECO:0000313" key="2">
    <source>
        <dbReference type="EMBL" id="KAJ2921226.1"/>
    </source>
</evidence>
<evidence type="ECO:0000256" key="1">
    <source>
        <dbReference type="SAM" id="Coils"/>
    </source>
</evidence>
<keyword evidence="1" id="KW-0175">Coiled coil</keyword>
<comment type="caution">
    <text evidence="2">The sequence shown here is derived from an EMBL/GenBank/DDBJ whole genome shotgun (WGS) entry which is preliminary data.</text>
</comment>
<dbReference type="Proteomes" id="UP001140091">
    <property type="component" value="Unassembled WGS sequence"/>
</dbReference>
<protein>
    <submittedName>
        <fullName evidence="2">Uncharacterized protein</fullName>
    </submittedName>
</protein>
<feature type="coiled-coil region" evidence="1">
    <location>
        <begin position="178"/>
        <end position="212"/>
    </location>
</feature>
<proteinExistence type="predicted"/>
<keyword evidence="3" id="KW-1185">Reference proteome</keyword>